<dbReference type="Pfam" id="PF00675">
    <property type="entry name" value="Peptidase_M16"/>
    <property type="match status" value="2"/>
</dbReference>
<dbReference type="RefSeq" id="WP_110450277.1">
    <property type="nucleotide sequence ID" value="NZ_CP029479.1"/>
</dbReference>
<dbReference type="AlphaFoldDB" id="A0A2Z3HWT8"/>
<dbReference type="EMBL" id="CP029479">
    <property type="protein sequence ID" value="AWM77710.1"/>
    <property type="molecule type" value="Genomic_DNA"/>
</dbReference>
<dbReference type="Proteomes" id="UP000247763">
    <property type="component" value="Chromosome"/>
</dbReference>
<dbReference type="Gene3D" id="3.30.830.10">
    <property type="entry name" value="Metalloenzyme, LuxS/M16 peptidase-like"/>
    <property type="match status" value="4"/>
</dbReference>
<keyword evidence="2" id="KW-0645">Protease</keyword>
<reference evidence="7" key="1">
    <citation type="submission" date="2018-05" db="EMBL/GenBank/DDBJ databases">
        <title>Genome sequencing of Phenylobacterium sp. HYN0004.</title>
        <authorList>
            <person name="Yi H."/>
            <person name="Baek C."/>
        </authorList>
    </citation>
    <scope>NUCLEOTIDE SEQUENCE [LARGE SCALE GENOMIC DNA]</scope>
    <source>
        <strain evidence="7">HYN0004</strain>
    </source>
</reference>
<evidence type="ECO:0000313" key="7">
    <source>
        <dbReference type="Proteomes" id="UP000247763"/>
    </source>
</evidence>
<evidence type="ECO:0000313" key="6">
    <source>
        <dbReference type="EMBL" id="AWM77710.1"/>
    </source>
</evidence>
<evidence type="ECO:0000259" key="5">
    <source>
        <dbReference type="Pfam" id="PF05193"/>
    </source>
</evidence>
<dbReference type="InterPro" id="IPR050361">
    <property type="entry name" value="MPP/UQCRC_Complex"/>
</dbReference>
<feature type="domain" description="Peptidase M16 C-terminal" evidence="5">
    <location>
        <begin position="686"/>
        <end position="859"/>
    </location>
</feature>
<organism evidence="6 7">
    <name type="scientific">Phenylobacterium parvum</name>
    <dbReference type="NCBI Taxonomy" id="2201350"/>
    <lineage>
        <taxon>Bacteria</taxon>
        <taxon>Pseudomonadati</taxon>
        <taxon>Pseudomonadota</taxon>
        <taxon>Alphaproteobacteria</taxon>
        <taxon>Caulobacterales</taxon>
        <taxon>Caulobacteraceae</taxon>
        <taxon>Phenylobacterium</taxon>
    </lineage>
</organism>
<evidence type="ECO:0000256" key="3">
    <source>
        <dbReference type="SAM" id="SignalP"/>
    </source>
</evidence>
<dbReference type="KEGG" id="phb:HYN04_08005"/>
<sequence>MTLAGRLFSGASLALLVALSSPQAIAAPAKAPASQNAGQPATAAELARLVDIPYERFTLPNGLRVLVHTDRKAPVVAVSIWYGVGSKHEPAGRTGFAHLFEHLMFNGSENAPGDFFKPLQEVGATDFNGTTWFDRTNYFQTVPTGALDRALFLESDRMGHLLGAVTQEKLDNQRGVVQNEKRQGDNQPFGLVDYLINQNLFPAGHGYRHSTIGSMADLDAASLDDVKRWFTDNYGPNNAVLVLAGDIDAPTARKLVEKYFGAIPRGPRVAPVSDGPVTLKAPVSLAHKDRVATTRIYRSWSTPGLNDLSSVALEAGVSVLGGLSSSRLDNALVRDEKIAVSVTADYGVFQSVGVLTLAADVRPGVSPDLVAKRMDEVIAGLVRSGPTAEELDRARRVEIAGKIRQTEAVGGFGGKAVTLAEGELYADDAALYRKRLDAWAALTPGAVQSALQAWLSRPVLALRVDPGERDLDGGTLGGDTAAKGAVIDRTGVAQAAGTPRADPVMPGAGKVPALDFPDVERATLSNGMPVVYARRASEPRTLVAATFDAGTAADGVRDFGAQSMMLRALTEGAGGLSSREIAERSELLGASVGGMAGPDRSNVVLDALTPNLAPSLALFADVLRRPTFEPAVVDRLRGQQLARISAEANNPSAIAAAELSKRLYGGAHPYSVRAGGAGDAAVVGRLSPADLKAQHDRWIRPDNGRLIIVSDRPLAEILPKLNAALGDWKPEPGATRGAKAFPAPPAPAGNRIVLVDRPKSPQSVIAAGQVLDARGGDDLLALQAGNEILGGGFLSRLNMNLRETKGWSYGVRSGIPETVERVAFRVTAPVQADRTADSVTEILKETRDFTTTRGASAEERQLTVDGATRELPGQFERSASVLNGLSTLTEFKRSDDWYERLPERYGAMTAADMDAAVRKAVDPSRLTFVVVGDAAVVKPQLDKLGLPVEVIAAPPAAK</sequence>
<dbReference type="GO" id="GO:0046872">
    <property type="term" value="F:metal ion binding"/>
    <property type="evidence" value="ECO:0007669"/>
    <property type="project" value="InterPro"/>
</dbReference>
<evidence type="ECO:0000256" key="1">
    <source>
        <dbReference type="ARBA" id="ARBA00007261"/>
    </source>
</evidence>
<dbReference type="PANTHER" id="PTHR11851:SF49">
    <property type="entry name" value="MITOCHONDRIAL-PROCESSING PEPTIDASE SUBUNIT ALPHA"/>
    <property type="match status" value="1"/>
</dbReference>
<gene>
    <name evidence="6" type="ORF">HYN04_08005</name>
</gene>
<dbReference type="OrthoDB" id="9811314at2"/>
<keyword evidence="2" id="KW-0482">Metalloprotease</keyword>
<dbReference type="InterPro" id="IPR011249">
    <property type="entry name" value="Metalloenz_LuxS/M16"/>
</dbReference>
<keyword evidence="3" id="KW-0732">Signal</keyword>
<feature type="chain" id="PRO_5016254658" evidence="3">
    <location>
        <begin position="27"/>
        <end position="958"/>
    </location>
</feature>
<keyword evidence="7" id="KW-1185">Reference proteome</keyword>
<dbReference type="SUPFAM" id="SSF63411">
    <property type="entry name" value="LuxS/MPP-like metallohydrolase"/>
    <property type="match status" value="4"/>
</dbReference>
<proteinExistence type="inferred from homology"/>
<evidence type="ECO:0000256" key="2">
    <source>
        <dbReference type="ARBA" id="ARBA00023049"/>
    </source>
</evidence>
<feature type="signal peptide" evidence="3">
    <location>
        <begin position="1"/>
        <end position="26"/>
    </location>
</feature>
<dbReference type="PANTHER" id="PTHR11851">
    <property type="entry name" value="METALLOPROTEASE"/>
    <property type="match status" value="1"/>
</dbReference>
<name>A0A2Z3HWT8_9CAUL</name>
<feature type="domain" description="Peptidase M16 N-terminal" evidence="4">
    <location>
        <begin position="64"/>
        <end position="188"/>
    </location>
</feature>
<accession>A0A2Z3HWT8</accession>
<dbReference type="InterPro" id="IPR007863">
    <property type="entry name" value="Peptidase_M16_C"/>
</dbReference>
<feature type="domain" description="Peptidase M16 C-terminal" evidence="5">
    <location>
        <begin position="222"/>
        <end position="396"/>
    </location>
</feature>
<protein>
    <submittedName>
        <fullName evidence="6">Peptidase M16</fullName>
    </submittedName>
</protein>
<dbReference type="InterPro" id="IPR011765">
    <property type="entry name" value="Pept_M16_N"/>
</dbReference>
<comment type="similarity">
    <text evidence="1">Belongs to the peptidase M16 family.</text>
</comment>
<keyword evidence="2" id="KW-0378">Hydrolase</keyword>
<evidence type="ECO:0000259" key="4">
    <source>
        <dbReference type="Pfam" id="PF00675"/>
    </source>
</evidence>
<dbReference type="Pfam" id="PF05193">
    <property type="entry name" value="Peptidase_M16_C"/>
    <property type="match status" value="2"/>
</dbReference>
<feature type="domain" description="Peptidase M16 N-terminal" evidence="4">
    <location>
        <begin position="530"/>
        <end position="665"/>
    </location>
</feature>